<dbReference type="PANTHER" id="PTHR30136:SF8">
    <property type="entry name" value="TRANSCRIPTIONAL REGULATORY PROTEIN"/>
    <property type="match status" value="1"/>
</dbReference>
<protein>
    <submittedName>
        <fullName evidence="7">IclR family transcriptional regulator</fullName>
    </submittedName>
</protein>
<dbReference type="Pfam" id="PF01614">
    <property type="entry name" value="IclR_C"/>
    <property type="match status" value="1"/>
</dbReference>
<dbReference type="Gene3D" id="3.30.450.40">
    <property type="match status" value="1"/>
</dbReference>
<sequence length="275" mass="29395">MRSTPPAPTDAEAAAPAKRQRRIQSIEVGMRVLQALTEQRRPLPLKDLAQLADMPPGQAHPYLVSFMAAGMVKQSPLTGHYELGPAALQMGLAALQQLDPLTEASQEAALLCAQADLSVALCVWGHLGPTVVRLDEPRYPLHVNLRVGTVMSVFNTITGRVFAAYLPEKMVRSMLEDEHRRVVGGTSGAFDSAEVRQMLADIRAAGMGRGLSTPQPGVNTLSAPVFDADGKIALVITVFGPQGHFDAVIDGPSGQLLRTHAEAVSHRLGYNPAKS</sequence>
<dbReference type="InterPro" id="IPR036388">
    <property type="entry name" value="WH-like_DNA-bd_sf"/>
</dbReference>
<name>A0ABV6PTP6_9BURK</name>
<dbReference type="PANTHER" id="PTHR30136">
    <property type="entry name" value="HELIX-TURN-HELIX TRANSCRIPTIONAL REGULATOR, ICLR FAMILY"/>
    <property type="match status" value="1"/>
</dbReference>
<dbReference type="InterPro" id="IPR014757">
    <property type="entry name" value="Tscrpt_reg_IclR_C"/>
</dbReference>
<organism evidence="7 8">
    <name type="scientific">Ottowia pentelensis</name>
    <dbReference type="NCBI Taxonomy" id="511108"/>
    <lineage>
        <taxon>Bacteria</taxon>
        <taxon>Pseudomonadati</taxon>
        <taxon>Pseudomonadota</taxon>
        <taxon>Betaproteobacteria</taxon>
        <taxon>Burkholderiales</taxon>
        <taxon>Comamonadaceae</taxon>
        <taxon>Ottowia</taxon>
    </lineage>
</organism>
<gene>
    <name evidence="7" type="ORF">ACFFGG_11645</name>
</gene>
<evidence type="ECO:0000259" key="5">
    <source>
        <dbReference type="PROSITE" id="PS51077"/>
    </source>
</evidence>
<dbReference type="InterPro" id="IPR029016">
    <property type="entry name" value="GAF-like_dom_sf"/>
</dbReference>
<dbReference type="InterPro" id="IPR050707">
    <property type="entry name" value="HTH_MetabolicPath_Reg"/>
</dbReference>
<dbReference type="Gene3D" id="1.10.10.10">
    <property type="entry name" value="Winged helix-like DNA-binding domain superfamily/Winged helix DNA-binding domain"/>
    <property type="match status" value="1"/>
</dbReference>
<evidence type="ECO:0000313" key="8">
    <source>
        <dbReference type="Proteomes" id="UP001589834"/>
    </source>
</evidence>
<accession>A0ABV6PTP6</accession>
<evidence type="ECO:0000259" key="6">
    <source>
        <dbReference type="PROSITE" id="PS51078"/>
    </source>
</evidence>
<evidence type="ECO:0000256" key="3">
    <source>
        <dbReference type="ARBA" id="ARBA00023163"/>
    </source>
</evidence>
<evidence type="ECO:0000313" key="7">
    <source>
        <dbReference type="EMBL" id="MFC0593211.1"/>
    </source>
</evidence>
<keyword evidence="3" id="KW-0804">Transcription</keyword>
<evidence type="ECO:0000256" key="4">
    <source>
        <dbReference type="SAM" id="MobiDB-lite"/>
    </source>
</evidence>
<feature type="domain" description="HTH iclR-type" evidence="5">
    <location>
        <begin position="23"/>
        <end position="85"/>
    </location>
</feature>
<dbReference type="SUPFAM" id="SSF46785">
    <property type="entry name" value="Winged helix' DNA-binding domain"/>
    <property type="match status" value="1"/>
</dbReference>
<dbReference type="SMART" id="SM00346">
    <property type="entry name" value="HTH_ICLR"/>
    <property type="match status" value="1"/>
</dbReference>
<dbReference type="PROSITE" id="PS51078">
    <property type="entry name" value="ICLR_ED"/>
    <property type="match status" value="1"/>
</dbReference>
<feature type="region of interest" description="Disordered" evidence="4">
    <location>
        <begin position="1"/>
        <end position="20"/>
    </location>
</feature>
<keyword evidence="2" id="KW-0238">DNA-binding</keyword>
<dbReference type="SUPFAM" id="SSF55781">
    <property type="entry name" value="GAF domain-like"/>
    <property type="match status" value="1"/>
</dbReference>
<dbReference type="Pfam" id="PF09339">
    <property type="entry name" value="HTH_IclR"/>
    <property type="match status" value="1"/>
</dbReference>
<dbReference type="Proteomes" id="UP001589834">
    <property type="component" value="Unassembled WGS sequence"/>
</dbReference>
<keyword evidence="1" id="KW-0805">Transcription regulation</keyword>
<comment type="caution">
    <text evidence="7">The sequence shown here is derived from an EMBL/GenBank/DDBJ whole genome shotgun (WGS) entry which is preliminary data.</text>
</comment>
<evidence type="ECO:0000256" key="1">
    <source>
        <dbReference type="ARBA" id="ARBA00023015"/>
    </source>
</evidence>
<dbReference type="InterPro" id="IPR036390">
    <property type="entry name" value="WH_DNA-bd_sf"/>
</dbReference>
<reference evidence="7 8" key="1">
    <citation type="submission" date="2024-09" db="EMBL/GenBank/DDBJ databases">
        <authorList>
            <person name="Sun Q."/>
            <person name="Mori K."/>
        </authorList>
    </citation>
    <scope>NUCLEOTIDE SEQUENCE [LARGE SCALE GENOMIC DNA]</scope>
    <source>
        <strain evidence="7 8">NCAIM B.02336</strain>
    </source>
</reference>
<dbReference type="PROSITE" id="PS51077">
    <property type="entry name" value="HTH_ICLR"/>
    <property type="match status" value="1"/>
</dbReference>
<keyword evidence="8" id="KW-1185">Reference proteome</keyword>
<dbReference type="EMBL" id="JBHLTN010000021">
    <property type="protein sequence ID" value="MFC0593211.1"/>
    <property type="molecule type" value="Genomic_DNA"/>
</dbReference>
<proteinExistence type="predicted"/>
<dbReference type="InterPro" id="IPR005471">
    <property type="entry name" value="Tscrpt_reg_IclR_N"/>
</dbReference>
<dbReference type="RefSeq" id="WP_377483251.1">
    <property type="nucleotide sequence ID" value="NZ_JBHLTN010000021.1"/>
</dbReference>
<feature type="domain" description="IclR-ED" evidence="6">
    <location>
        <begin position="86"/>
        <end position="270"/>
    </location>
</feature>
<evidence type="ECO:0000256" key="2">
    <source>
        <dbReference type="ARBA" id="ARBA00023125"/>
    </source>
</evidence>